<protein>
    <recommendedName>
        <fullName evidence="2">DUF4114 domain-containing protein</fullName>
    </recommendedName>
</protein>
<comment type="caution">
    <text evidence="3">The sequence shown here is derived from an EMBL/GenBank/DDBJ whole genome shotgun (WGS) entry which is preliminary data.</text>
</comment>
<proteinExistence type="predicted"/>
<dbReference type="PROSITE" id="PS51257">
    <property type="entry name" value="PROKAR_LIPOPROTEIN"/>
    <property type="match status" value="1"/>
</dbReference>
<accession>A0A2V3ZV83</accession>
<name>A0A2V3ZV83_9BACT</name>
<sequence length="624" mass="68946">MKRYLFFFILLATMVSSCSEDSFKETEKPQKKDDVIQSVNITNNAADLSSRVTYSDKLVIVNDIPAGTTKSLESDFEIDPTKNYAFKLRAEVEAPKVKGEYVQATHVKIVDDMAFVTYNTKGPEYNGGIELFDVTDKTKPILQAQAMFHDVDISAVDYYNGKLYLAGAHDPDIPGFVYESPAILIEMELTPSGQIMYVSNTYDIASYVATDVKVDEDYIYVTSGSNGKLTVLNHNFTLAGYKDIIDARSVAINTDHIYVLEGTTPQLHKFSITDLSGPEFIGLNGPVTAESKTEIDVTDNLLLAALNEGGLDIRNLEGELLEHFDRPPTPEGRLDENYVTNSVALNEELLLIGNGGAGLYVGAIVPEMDDEVFLMGSMYFDASVNFVESKEECIFVAAGTGGLKILSIELDEGIPDDIIPTKPCPTLIENIIAMFPSGKDNRDDHADLFTDESKLILKLKKESPVYLTFIDEGAGWKNSLAYYTYDAENPPTGKDEIELHMLFPNASKESSGGGLKSGDRVQLGDNTFPANTVIGFCLVAKGWKNGATTDGIYKHYTNTEFNEFGNQQHVLFIEKNCKDIVLCFEDIKLPNGDKDYNDIIFAITDNEEDNLVATAFDTENIIEK</sequence>
<organism evidence="3 4">
    <name type="scientific">Marinifilum breve</name>
    <dbReference type="NCBI Taxonomy" id="2184082"/>
    <lineage>
        <taxon>Bacteria</taxon>
        <taxon>Pseudomonadati</taxon>
        <taxon>Bacteroidota</taxon>
        <taxon>Bacteroidia</taxon>
        <taxon>Marinilabiliales</taxon>
        <taxon>Marinifilaceae</taxon>
    </lineage>
</organism>
<feature type="chain" id="PRO_5016047564" description="DUF4114 domain-containing protein" evidence="1">
    <location>
        <begin position="20"/>
        <end position="624"/>
    </location>
</feature>
<feature type="signal peptide" evidence="1">
    <location>
        <begin position="1"/>
        <end position="19"/>
    </location>
</feature>
<dbReference type="AlphaFoldDB" id="A0A2V3ZV83"/>
<keyword evidence="1" id="KW-0732">Signal</keyword>
<dbReference type="Proteomes" id="UP000248079">
    <property type="component" value="Unassembled WGS sequence"/>
</dbReference>
<dbReference type="SUPFAM" id="SSF63829">
    <property type="entry name" value="Calcium-dependent phosphotriesterase"/>
    <property type="match status" value="1"/>
</dbReference>
<keyword evidence="4" id="KW-1185">Reference proteome</keyword>
<gene>
    <name evidence="3" type="ORF">DF185_21400</name>
</gene>
<dbReference type="RefSeq" id="WP_110363526.1">
    <property type="nucleotide sequence ID" value="NZ_QFLI01000014.1"/>
</dbReference>
<evidence type="ECO:0000259" key="2">
    <source>
        <dbReference type="Pfam" id="PF13448"/>
    </source>
</evidence>
<feature type="domain" description="DUF4114" evidence="2">
    <location>
        <begin position="528"/>
        <end position="604"/>
    </location>
</feature>
<dbReference type="OrthoDB" id="1204817at2"/>
<evidence type="ECO:0000256" key="1">
    <source>
        <dbReference type="SAM" id="SignalP"/>
    </source>
</evidence>
<evidence type="ECO:0000313" key="3">
    <source>
        <dbReference type="EMBL" id="PXX95658.1"/>
    </source>
</evidence>
<reference evidence="3 4" key="1">
    <citation type="submission" date="2018-05" db="EMBL/GenBank/DDBJ databases">
        <title>Marinifilum breve JC075T sp. nov., a marine bacterium isolated from Yongle Blue Hole in the South China Sea.</title>
        <authorList>
            <person name="Fu T."/>
        </authorList>
    </citation>
    <scope>NUCLEOTIDE SEQUENCE [LARGE SCALE GENOMIC DNA]</scope>
    <source>
        <strain evidence="3 4">JC075</strain>
    </source>
</reference>
<evidence type="ECO:0000313" key="4">
    <source>
        <dbReference type="Proteomes" id="UP000248079"/>
    </source>
</evidence>
<dbReference type="EMBL" id="QFLI01000014">
    <property type="protein sequence ID" value="PXX95658.1"/>
    <property type="molecule type" value="Genomic_DNA"/>
</dbReference>
<dbReference type="Pfam" id="PF13448">
    <property type="entry name" value="DUF4114"/>
    <property type="match status" value="1"/>
</dbReference>
<dbReference type="InterPro" id="IPR025193">
    <property type="entry name" value="DUF4114"/>
</dbReference>